<proteinExistence type="inferred from homology"/>
<sequence length="233" mass="26265">MENEGKEIELKRMIAVLKKRLWVIVLFTVMTTTIGTLYHHLVKPVPVYEASARMIIHEDSDFRITLLAVLREPPVLEAVIDELQLPYTIEWLSSQITAQSIDNSRIVKVSVVHSDPASAVEIVNTLTEVYQREVANILDFNEIDLLSEAVLDAQPQPINPPNNNLTRIGLVAGLVLGVGLAFLMESLDNKVRTEKEVEQLLGVPVFGTVSKMNKRKLMKRKSRRKKETFVVKG</sequence>
<feature type="transmembrane region" description="Helical" evidence="7">
    <location>
        <begin position="21"/>
        <end position="41"/>
    </location>
</feature>
<dbReference type="PANTHER" id="PTHR32309">
    <property type="entry name" value="TYROSINE-PROTEIN KINASE"/>
    <property type="match status" value="1"/>
</dbReference>
<dbReference type="STRING" id="1236971.JCM9152_1412"/>
<dbReference type="GO" id="GO:0005886">
    <property type="term" value="C:plasma membrane"/>
    <property type="evidence" value="ECO:0007669"/>
    <property type="project" value="UniProtKB-SubCell"/>
</dbReference>
<evidence type="ECO:0000256" key="3">
    <source>
        <dbReference type="ARBA" id="ARBA00022475"/>
    </source>
</evidence>
<feature type="domain" description="Polysaccharide chain length determinant N-terminal" evidence="8">
    <location>
        <begin position="7"/>
        <end position="61"/>
    </location>
</feature>
<evidence type="ECO:0000256" key="2">
    <source>
        <dbReference type="ARBA" id="ARBA00006683"/>
    </source>
</evidence>
<evidence type="ECO:0000256" key="5">
    <source>
        <dbReference type="ARBA" id="ARBA00022989"/>
    </source>
</evidence>
<comment type="subcellular location">
    <subcellularLocation>
        <location evidence="1">Cell membrane</location>
        <topology evidence="1">Multi-pass membrane protein</topology>
    </subcellularLocation>
</comment>
<dbReference type="PANTHER" id="PTHR32309:SF31">
    <property type="entry name" value="CAPSULAR EXOPOLYSACCHARIDE FAMILY"/>
    <property type="match status" value="1"/>
</dbReference>
<comment type="similarity">
    <text evidence="2">Belongs to the CpsC/CapA family.</text>
</comment>
<dbReference type="Proteomes" id="UP000018895">
    <property type="component" value="Unassembled WGS sequence"/>
</dbReference>
<evidence type="ECO:0000313" key="10">
    <source>
        <dbReference type="Proteomes" id="UP000018895"/>
    </source>
</evidence>
<organism evidence="9 10">
    <name type="scientific">Halalkalibacter hemicellulosilyticusJCM 9152</name>
    <dbReference type="NCBI Taxonomy" id="1236971"/>
    <lineage>
        <taxon>Bacteria</taxon>
        <taxon>Bacillati</taxon>
        <taxon>Bacillota</taxon>
        <taxon>Bacilli</taxon>
        <taxon>Bacillales</taxon>
        <taxon>Bacillaceae</taxon>
        <taxon>Halalkalibacter</taxon>
    </lineage>
</organism>
<protein>
    <submittedName>
        <fullName evidence="9">Lipopolysaccharide biosynthesis</fullName>
    </submittedName>
</protein>
<evidence type="ECO:0000256" key="1">
    <source>
        <dbReference type="ARBA" id="ARBA00004651"/>
    </source>
</evidence>
<dbReference type="InterPro" id="IPR003856">
    <property type="entry name" value="LPS_length_determ_N"/>
</dbReference>
<dbReference type="Pfam" id="PF02706">
    <property type="entry name" value="Wzz"/>
    <property type="match status" value="1"/>
</dbReference>
<evidence type="ECO:0000256" key="6">
    <source>
        <dbReference type="ARBA" id="ARBA00023136"/>
    </source>
</evidence>
<comment type="caution">
    <text evidence="9">The sequence shown here is derived from an EMBL/GenBank/DDBJ whole genome shotgun (WGS) entry which is preliminary data.</text>
</comment>
<evidence type="ECO:0000313" key="9">
    <source>
        <dbReference type="EMBL" id="GAE30019.1"/>
    </source>
</evidence>
<dbReference type="InterPro" id="IPR050445">
    <property type="entry name" value="Bact_polysacc_biosynth/exp"/>
</dbReference>
<keyword evidence="10" id="KW-1185">Reference proteome</keyword>
<dbReference type="OrthoDB" id="2365115at2"/>
<evidence type="ECO:0000256" key="4">
    <source>
        <dbReference type="ARBA" id="ARBA00022692"/>
    </source>
</evidence>
<evidence type="ECO:0000256" key="7">
    <source>
        <dbReference type="SAM" id="Phobius"/>
    </source>
</evidence>
<keyword evidence="4 7" id="KW-0812">Transmembrane</keyword>
<dbReference type="AlphaFoldDB" id="W4QFB5"/>
<feature type="transmembrane region" description="Helical" evidence="7">
    <location>
        <begin position="165"/>
        <end position="184"/>
    </location>
</feature>
<name>W4QFB5_9BACI</name>
<evidence type="ECO:0000259" key="8">
    <source>
        <dbReference type="Pfam" id="PF02706"/>
    </source>
</evidence>
<gene>
    <name evidence="9" type="ORF">JCM9152_1412</name>
</gene>
<keyword evidence="6 7" id="KW-0472">Membrane</keyword>
<dbReference type="EMBL" id="BAUU01000008">
    <property type="protein sequence ID" value="GAE30019.1"/>
    <property type="molecule type" value="Genomic_DNA"/>
</dbReference>
<reference evidence="9" key="1">
    <citation type="journal article" date="2014" name="Genome Announc.">
        <title>Draft Genome Sequences of Three Alkaliphilic Bacillus Strains, Bacillus wakoensis JCM 9140T, Bacillus akibai JCM 9157T, and Bacillus hemicellulosilyticus JCM 9152T.</title>
        <authorList>
            <person name="Yuki M."/>
            <person name="Oshima K."/>
            <person name="Suda W."/>
            <person name="Oshida Y."/>
            <person name="Kitamura K."/>
            <person name="Iida T."/>
            <person name="Hattori M."/>
            <person name="Ohkuma M."/>
        </authorList>
    </citation>
    <scope>NUCLEOTIDE SEQUENCE [LARGE SCALE GENOMIC DNA]</scope>
    <source>
        <strain evidence="9">JCM 9152</strain>
    </source>
</reference>
<keyword evidence="3" id="KW-1003">Cell membrane</keyword>
<accession>W4QFB5</accession>
<dbReference type="RefSeq" id="WP_081727922.1">
    <property type="nucleotide sequence ID" value="NZ_BAUU01000008.1"/>
</dbReference>
<keyword evidence="5 7" id="KW-1133">Transmembrane helix</keyword>